<dbReference type="InterPro" id="IPR013144">
    <property type="entry name" value="CRA_dom"/>
</dbReference>
<feature type="compositionally biased region" description="Polar residues" evidence="1">
    <location>
        <begin position="286"/>
        <end position="299"/>
    </location>
</feature>
<organism evidence="3 4">
    <name type="scientific">Pyrrhoderma noxium</name>
    <dbReference type="NCBI Taxonomy" id="2282107"/>
    <lineage>
        <taxon>Eukaryota</taxon>
        <taxon>Fungi</taxon>
        <taxon>Dikarya</taxon>
        <taxon>Basidiomycota</taxon>
        <taxon>Agaricomycotina</taxon>
        <taxon>Agaricomycetes</taxon>
        <taxon>Hymenochaetales</taxon>
        <taxon>Hymenochaetaceae</taxon>
        <taxon>Pyrrhoderma</taxon>
    </lineage>
</organism>
<feature type="compositionally biased region" description="Low complexity" evidence="1">
    <location>
        <begin position="447"/>
        <end position="464"/>
    </location>
</feature>
<dbReference type="PANTHER" id="PTHR12864">
    <property type="entry name" value="RAN BINDING PROTEIN 9-RELATED"/>
    <property type="match status" value="1"/>
</dbReference>
<reference evidence="3 4" key="1">
    <citation type="journal article" date="2017" name="Mol. Ecol.">
        <title>Comparative and population genomic landscape of Phellinus noxius: A hypervariable fungus causing root rot in trees.</title>
        <authorList>
            <person name="Chung C.L."/>
            <person name="Lee T.J."/>
            <person name="Akiba M."/>
            <person name="Lee H.H."/>
            <person name="Kuo T.H."/>
            <person name="Liu D."/>
            <person name="Ke H.M."/>
            <person name="Yokoi T."/>
            <person name="Roa M.B."/>
            <person name="Lu M.J."/>
            <person name="Chang Y.Y."/>
            <person name="Ann P.J."/>
            <person name="Tsai J.N."/>
            <person name="Chen C.Y."/>
            <person name="Tzean S.S."/>
            <person name="Ota Y."/>
            <person name="Hattori T."/>
            <person name="Sahashi N."/>
            <person name="Liou R.F."/>
            <person name="Kikuchi T."/>
            <person name="Tsai I.J."/>
        </authorList>
    </citation>
    <scope>NUCLEOTIDE SEQUENCE [LARGE SCALE GENOMIC DNA]</scope>
    <source>
        <strain evidence="3 4">FFPRI411160</strain>
    </source>
</reference>
<evidence type="ECO:0000259" key="2">
    <source>
        <dbReference type="SMART" id="SM00757"/>
    </source>
</evidence>
<dbReference type="PROSITE" id="PS50896">
    <property type="entry name" value="LISH"/>
    <property type="match status" value="1"/>
</dbReference>
<comment type="caution">
    <text evidence="3">The sequence shown here is derived from an EMBL/GenBank/DDBJ whole genome shotgun (WGS) entry which is preliminary data.</text>
</comment>
<dbReference type="OrthoDB" id="8048523at2759"/>
<keyword evidence="4" id="KW-1185">Reference proteome</keyword>
<dbReference type="InterPro" id="IPR024964">
    <property type="entry name" value="CTLH/CRA"/>
</dbReference>
<dbReference type="SMART" id="SM00667">
    <property type="entry name" value="LisH"/>
    <property type="match status" value="1"/>
</dbReference>
<evidence type="ECO:0000256" key="1">
    <source>
        <dbReference type="SAM" id="MobiDB-lite"/>
    </source>
</evidence>
<feature type="region of interest" description="Disordered" evidence="1">
    <location>
        <begin position="435"/>
        <end position="472"/>
    </location>
</feature>
<gene>
    <name evidence="3" type="ORF">PNOK_0112700</name>
</gene>
<name>A0A286UWS7_9AGAM</name>
<protein>
    <recommendedName>
        <fullName evidence="2">CRA domain-containing protein</fullName>
    </recommendedName>
</protein>
<evidence type="ECO:0000313" key="3">
    <source>
        <dbReference type="EMBL" id="PAV24059.1"/>
    </source>
</evidence>
<dbReference type="InterPro" id="IPR006594">
    <property type="entry name" value="LisH"/>
</dbReference>
<feature type="region of interest" description="Disordered" evidence="1">
    <location>
        <begin position="273"/>
        <end position="309"/>
    </location>
</feature>
<evidence type="ECO:0000313" key="4">
    <source>
        <dbReference type="Proteomes" id="UP000217199"/>
    </source>
</evidence>
<dbReference type="EMBL" id="NBII01000001">
    <property type="protein sequence ID" value="PAV24059.1"/>
    <property type="molecule type" value="Genomic_DNA"/>
</dbReference>
<dbReference type="Proteomes" id="UP000217199">
    <property type="component" value="Unassembled WGS sequence"/>
</dbReference>
<dbReference type="AlphaFoldDB" id="A0A286UWS7"/>
<dbReference type="Pfam" id="PF08513">
    <property type="entry name" value="LisH"/>
    <property type="match status" value="1"/>
</dbReference>
<dbReference type="SMART" id="SM00757">
    <property type="entry name" value="CRA"/>
    <property type="match status" value="1"/>
</dbReference>
<accession>A0A286UWS7</accession>
<dbReference type="STRING" id="2282107.A0A286UWS7"/>
<proteinExistence type="predicted"/>
<dbReference type="InterPro" id="IPR050618">
    <property type="entry name" value="Ubq-SigPath_Reg"/>
</dbReference>
<dbReference type="InParanoid" id="A0A286UWS7"/>
<sequence length="492" mass="54073">MDKQVASASTFVSTKNLPYQPTPQCLRELVLDYLLHNAYVSTAQAFARESEILVHAHELGSDDILKEDQAHLINEEKAEFTKAHDIGSRRGETVPLSDDVDEDMEIGTETATFTTANDEMDAGMATEDDESEGLSNKTLELVRRRREIRDHILSGRVEAATQLLEKYFPSVLPGPENELLHTHAHKTAYKTKSISTQEKKRTLVPSIISSTGFKKTPHERLNYTSQLSTKPIHIALNLRILAFIEAARTKPLPYPKDPLRTSIFSSLSTSTSASASSSSLAPHDNGTATSSTISSNHSPTPYADSSDVHSAHQTALLHTAQRLYSTVESLQDTSDRDVYRQELSQVGGLLAYRVPEDSPMSFYLTQERREAVADQVNSAILFHINEPATSYIELYSRQTMAVWAVMREMDMKLPPANQYPLGRYPVALPRTGTLGGNVSDDMSSEITSSGRTAATGSSDGSARSEGVGTKGKIEKAGSELIPSFDFNLFLGF</sequence>
<dbReference type="Pfam" id="PF10607">
    <property type="entry name" value="CTLH"/>
    <property type="match status" value="1"/>
</dbReference>
<feature type="domain" description="CRA" evidence="2">
    <location>
        <begin position="311"/>
        <end position="412"/>
    </location>
</feature>